<accession>A0ACD5YEN1</accession>
<protein>
    <submittedName>
        <fullName evidence="1">Uncharacterized protein</fullName>
    </submittedName>
</protein>
<dbReference type="EnsemblPlants" id="AVESA.00010b.r2.5DG0959910.1">
    <property type="protein sequence ID" value="AVESA.00010b.r2.5DG0959910.1.CDS.1"/>
    <property type="gene ID" value="AVESA.00010b.r2.5DG0959910"/>
</dbReference>
<reference evidence="1" key="2">
    <citation type="submission" date="2025-09" db="UniProtKB">
        <authorList>
            <consortium name="EnsemblPlants"/>
        </authorList>
    </citation>
    <scope>IDENTIFICATION</scope>
</reference>
<organism evidence="1 2">
    <name type="scientific">Avena sativa</name>
    <name type="common">Oat</name>
    <dbReference type="NCBI Taxonomy" id="4498"/>
    <lineage>
        <taxon>Eukaryota</taxon>
        <taxon>Viridiplantae</taxon>
        <taxon>Streptophyta</taxon>
        <taxon>Embryophyta</taxon>
        <taxon>Tracheophyta</taxon>
        <taxon>Spermatophyta</taxon>
        <taxon>Magnoliopsida</taxon>
        <taxon>Liliopsida</taxon>
        <taxon>Poales</taxon>
        <taxon>Poaceae</taxon>
        <taxon>BOP clade</taxon>
        <taxon>Pooideae</taxon>
        <taxon>Poodae</taxon>
        <taxon>Poeae</taxon>
        <taxon>Poeae Chloroplast Group 1 (Aveneae type)</taxon>
        <taxon>Aveninae</taxon>
        <taxon>Avena</taxon>
    </lineage>
</organism>
<reference evidence="1" key="1">
    <citation type="submission" date="2021-05" db="EMBL/GenBank/DDBJ databases">
        <authorList>
            <person name="Scholz U."/>
            <person name="Mascher M."/>
            <person name="Fiebig A."/>
        </authorList>
    </citation>
    <scope>NUCLEOTIDE SEQUENCE [LARGE SCALE GENOMIC DNA]</scope>
</reference>
<sequence length="426" mass="48539">MATGTDDVEQQRVENHAASISRITSDVLHEILLRLPISSLLGFLRTCHQWRDVIRDPCFVMGHADRAPEHLLLFLPRVDASASHKTAAPGRLKLFDEKWSVSTWAASSMDPDDHLFASCNGLLCFYRQYTLKIVNPVTGQCLHLSKPHGKLFRDLYYLYSFGFHPATGRYKLMYFHHEPRHGGRSSGQPFCFDSIQVYTLGEDRWREVTAPKQSCLVNLGVVNVDGAMYWIAEEEGTCCGVAVMRFDLKEETFVTLRPPPLKACEVTDRPCDAPDLSYYVTEVDRTVCLVTVPFNINAPRWRRYNAEVSGKMDVWMLESPAEDRWFLKYSINLPPSAPRFVPQPCFVHGEKILLHGREGDAFCRDLQGEGMMQVEDCSEVSLLNFRPHRYYETQSYLYKETLVPLDVYAGAAIAHTSHWPLTPPGL</sequence>
<name>A0ACD5YEN1_AVESA</name>
<proteinExistence type="predicted"/>
<evidence type="ECO:0000313" key="2">
    <source>
        <dbReference type="Proteomes" id="UP001732700"/>
    </source>
</evidence>
<keyword evidence="2" id="KW-1185">Reference proteome</keyword>
<dbReference type="Proteomes" id="UP001732700">
    <property type="component" value="Chromosome 5D"/>
</dbReference>
<evidence type="ECO:0000313" key="1">
    <source>
        <dbReference type="EnsemblPlants" id="AVESA.00010b.r2.5DG0959910.1.CDS.1"/>
    </source>
</evidence>